<dbReference type="AlphaFoldDB" id="A0AAE0CK76"/>
<dbReference type="EMBL" id="JANJYI010000004">
    <property type="protein sequence ID" value="KAK2654161.1"/>
    <property type="molecule type" value="Genomic_DNA"/>
</dbReference>
<accession>A0AAE0CK76</accession>
<name>A0AAE0CK76_9ROSI</name>
<comment type="caution">
    <text evidence="1">The sequence shown here is derived from an EMBL/GenBank/DDBJ whole genome shotgun (WGS) entry which is preliminary data.</text>
</comment>
<gene>
    <name evidence="1" type="ORF">Ddye_014017</name>
</gene>
<dbReference type="PANTHER" id="PTHR36617">
    <property type="entry name" value="PROTEIN, PUTATIVE-RELATED"/>
    <property type="match status" value="1"/>
</dbReference>
<dbReference type="PANTHER" id="PTHR36617:SF5">
    <property type="entry name" value="OS05G0421675 PROTEIN"/>
    <property type="match status" value="1"/>
</dbReference>
<dbReference type="Proteomes" id="UP001280121">
    <property type="component" value="Unassembled WGS sequence"/>
</dbReference>
<evidence type="ECO:0000313" key="1">
    <source>
        <dbReference type="EMBL" id="KAK2654161.1"/>
    </source>
</evidence>
<protein>
    <recommendedName>
        <fullName evidence="3">Reverse transcriptase zinc-binding domain-containing protein</fullName>
    </recommendedName>
</protein>
<evidence type="ECO:0008006" key="3">
    <source>
        <dbReference type="Google" id="ProtNLM"/>
    </source>
</evidence>
<sequence>MHAVDWGTICKGKSQGGLGIVSVLDKNKGLLAKWVWGFSKEDGSLWKRIICAKYGISHNNLLRNWRVPSIASFFTKGVGSLFEKGSQTADVLSRGFKFVVGCGVRIRFWNDAWWDDCSLKLVYPRIFALAVFKSGFIKEFGSWLWDI</sequence>
<keyword evidence="2" id="KW-1185">Reference proteome</keyword>
<organism evidence="1 2">
    <name type="scientific">Dipteronia dyeriana</name>
    <dbReference type="NCBI Taxonomy" id="168575"/>
    <lineage>
        <taxon>Eukaryota</taxon>
        <taxon>Viridiplantae</taxon>
        <taxon>Streptophyta</taxon>
        <taxon>Embryophyta</taxon>
        <taxon>Tracheophyta</taxon>
        <taxon>Spermatophyta</taxon>
        <taxon>Magnoliopsida</taxon>
        <taxon>eudicotyledons</taxon>
        <taxon>Gunneridae</taxon>
        <taxon>Pentapetalae</taxon>
        <taxon>rosids</taxon>
        <taxon>malvids</taxon>
        <taxon>Sapindales</taxon>
        <taxon>Sapindaceae</taxon>
        <taxon>Hippocastanoideae</taxon>
        <taxon>Acereae</taxon>
        <taxon>Dipteronia</taxon>
    </lineage>
</organism>
<reference evidence="1" key="1">
    <citation type="journal article" date="2023" name="Plant J.">
        <title>Genome sequences and population genomics provide insights into the demographic history, inbreeding, and mutation load of two 'living fossil' tree species of Dipteronia.</title>
        <authorList>
            <person name="Feng Y."/>
            <person name="Comes H.P."/>
            <person name="Chen J."/>
            <person name="Zhu S."/>
            <person name="Lu R."/>
            <person name="Zhang X."/>
            <person name="Li P."/>
            <person name="Qiu J."/>
            <person name="Olsen K.M."/>
            <person name="Qiu Y."/>
        </authorList>
    </citation>
    <scope>NUCLEOTIDE SEQUENCE</scope>
    <source>
        <strain evidence="1">KIB01</strain>
    </source>
</reference>
<evidence type="ECO:0000313" key="2">
    <source>
        <dbReference type="Proteomes" id="UP001280121"/>
    </source>
</evidence>
<proteinExistence type="predicted"/>